<feature type="domain" description="GST C-terminal" evidence="2">
    <location>
        <begin position="100"/>
        <end position="226"/>
    </location>
</feature>
<dbReference type="CDD" id="cd03039">
    <property type="entry name" value="GST_N_Sigma_like"/>
    <property type="match status" value="1"/>
</dbReference>
<dbReference type="InterPro" id="IPR036249">
    <property type="entry name" value="Thioredoxin-like_sf"/>
</dbReference>
<dbReference type="InterPro" id="IPR004046">
    <property type="entry name" value="GST_C"/>
</dbReference>
<evidence type="ECO:0000259" key="1">
    <source>
        <dbReference type="PROSITE" id="PS50404"/>
    </source>
</evidence>
<dbReference type="GO" id="GO:0006749">
    <property type="term" value="P:glutathione metabolic process"/>
    <property type="evidence" value="ECO:0007669"/>
    <property type="project" value="TreeGrafter"/>
</dbReference>
<dbReference type="Gene3D" id="1.20.1050.130">
    <property type="match status" value="1"/>
</dbReference>
<dbReference type="PROSITE" id="PS50405">
    <property type="entry name" value="GST_CTER"/>
    <property type="match status" value="1"/>
</dbReference>
<dbReference type="InterPro" id="IPR036282">
    <property type="entry name" value="Glutathione-S-Trfase_C_sf"/>
</dbReference>
<dbReference type="HOGENOM" id="CLU_1095943_0_0_1"/>
<dbReference type="InterPro" id="IPR050213">
    <property type="entry name" value="GST_superfamily"/>
</dbReference>
<dbReference type="SUPFAM" id="SSF52833">
    <property type="entry name" value="Thioredoxin-like"/>
    <property type="match status" value="1"/>
</dbReference>
<dbReference type="PANTHER" id="PTHR11571">
    <property type="entry name" value="GLUTATHIONE S-TRANSFERASE"/>
    <property type="match status" value="1"/>
</dbReference>
<dbReference type="Proteomes" id="UP000013827">
    <property type="component" value="Unassembled WGS sequence"/>
</dbReference>
<reference evidence="4" key="1">
    <citation type="journal article" date="2013" name="Nature">
        <title>Pan genome of the phytoplankton Emiliania underpins its global distribution.</title>
        <authorList>
            <person name="Read B.A."/>
            <person name="Kegel J."/>
            <person name="Klute M.J."/>
            <person name="Kuo A."/>
            <person name="Lefebvre S.C."/>
            <person name="Maumus F."/>
            <person name="Mayer C."/>
            <person name="Miller J."/>
            <person name="Monier A."/>
            <person name="Salamov A."/>
            <person name="Young J."/>
            <person name="Aguilar M."/>
            <person name="Claverie J.M."/>
            <person name="Frickenhaus S."/>
            <person name="Gonzalez K."/>
            <person name="Herman E.K."/>
            <person name="Lin Y.C."/>
            <person name="Napier J."/>
            <person name="Ogata H."/>
            <person name="Sarno A.F."/>
            <person name="Shmutz J."/>
            <person name="Schroeder D."/>
            <person name="de Vargas C."/>
            <person name="Verret F."/>
            <person name="von Dassow P."/>
            <person name="Valentin K."/>
            <person name="Van de Peer Y."/>
            <person name="Wheeler G."/>
            <person name="Dacks J.B."/>
            <person name="Delwiche C.F."/>
            <person name="Dyhrman S.T."/>
            <person name="Glockner G."/>
            <person name="John U."/>
            <person name="Richards T."/>
            <person name="Worden A.Z."/>
            <person name="Zhang X."/>
            <person name="Grigoriev I.V."/>
            <person name="Allen A.E."/>
            <person name="Bidle K."/>
            <person name="Borodovsky M."/>
            <person name="Bowler C."/>
            <person name="Brownlee C."/>
            <person name="Cock J.M."/>
            <person name="Elias M."/>
            <person name="Gladyshev V.N."/>
            <person name="Groth M."/>
            <person name="Guda C."/>
            <person name="Hadaegh A."/>
            <person name="Iglesias-Rodriguez M.D."/>
            <person name="Jenkins J."/>
            <person name="Jones B.M."/>
            <person name="Lawson T."/>
            <person name="Leese F."/>
            <person name="Lindquist E."/>
            <person name="Lobanov A."/>
            <person name="Lomsadze A."/>
            <person name="Malik S.B."/>
            <person name="Marsh M.E."/>
            <person name="Mackinder L."/>
            <person name="Mock T."/>
            <person name="Mueller-Roeber B."/>
            <person name="Pagarete A."/>
            <person name="Parker M."/>
            <person name="Probert I."/>
            <person name="Quesneville H."/>
            <person name="Raines C."/>
            <person name="Rensing S.A."/>
            <person name="Riano-Pachon D.M."/>
            <person name="Richier S."/>
            <person name="Rokitta S."/>
            <person name="Shiraiwa Y."/>
            <person name="Soanes D.M."/>
            <person name="van der Giezen M."/>
            <person name="Wahlund T.M."/>
            <person name="Williams B."/>
            <person name="Wilson W."/>
            <person name="Wolfe G."/>
            <person name="Wurch L.L."/>
        </authorList>
    </citation>
    <scope>NUCLEOTIDE SEQUENCE</scope>
</reference>
<dbReference type="PaxDb" id="2903-EOD10067"/>
<dbReference type="GeneID" id="17256104"/>
<dbReference type="PANTHER" id="PTHR11571:SF150">
    <property type="entry name" value="GLUTATHIONE S-TRANSFERASE"/>
    <property type="match status" value="1"/>
</dbReference>
<evidence type="ECO:0000313" key="4">
    <source>
        <dbReference type="Proteomes" id="UP000013827"/>
    </source>
</evidence>
<dbReference type="EnsemblProtists" id="EOD10067">
    <property type="protein sequence ID" value="EOD10067"/>
    <property type="gene ID" value="EMIHUDRAFT_105459"/>
</dbReference>
<feature type="domain" description="GST N-terminal" evidence="1">
    <location>
        <begin position="9"/>
        <end position="96"/>
    </location>
</feature>
<dbReference type="Pfam" id="PF14497">
    <property type="entry name" value="GST_C_3"/>
    <property type="match status" value="1"/>
</dbReference>
<name>A0A0D3IFN2_EMIH1</name>
<dbReference type="RefSeq" id="XP_005762496.1">
    <property type="nucleotide sequence ID" value="XM_005762439.1"/>
</dbReference>
<protein>
    <recommendedName>
        <fullName evidence="5">Glutathione S-transferase</fullName>
    </recommendedName>
</protein>
<keyword evidence="4" id="KW-1185">Reference proteome</keyword>
<dbReference type="PROSITE" id="PS50404">
    <property type="entry name" value="GST_NTER"/>
    <property type="match status" value="1"/>
</dbReference>
<evidence type="ECO:0008006" key="5">
    <source>
        <dbReference type="Google" id="ProtNLM"/>
    </source>
</evidence>
<proteinExistence type="predicted"/>
<sequence length="231" mass="24731">MGAQGSKMPCPTLNYFSICGRGELARLICALGEVEFEDKTWAPAFDESGGWRQGYQAIGNAFGFPGTMPVLEHGDLKLFQTAAIESYLASIAPKVFPGLTPAQKGKDMMFAQIKADINASTESLLFKKIDGPALTEILEKWYPILEGLLPESGFVNGLATPTMADLAVLVIAKGCMPFQAAPKLASFDTVSKYPKIKRVADETAAFPAIAKFLAASEHKTLTADPFGIMGS</sequence>
<organism evidence="3 4">
    <name type="scientific">Emiliania huxleyi (strain CCMP1516)</name>
    <dbReference type="NCBI Taxonomy" id="280463"/>
    <lineage>
        <taxon>Eukaryota</taxon>
        <taxon>Haptista</taxon>
        <taxon>Haptophyta</taxon>
        <taxon>Prymnesiophyceae</taxon>
        <taxon>Isochrysidales</taxon>
        <taxon>Noelaerhabdaceae</taxon>
        <taxon>Emiliania</taxon>
    </lineage>
</organism>
<dbReference type="SUPFAM" id="SSF47616">
    <property type="entry name" value="GST C-terminal domain-like"/>
    <property type="match status" value="1"/>
</dbReference>
<dbReference type="STRING" id="2903.R1BKR0"/>
<dbReference type="GO" id="GO:0004364">
    <property type="term" value="F:glutathione transferase activity"/>
    <property type="evidence" value="ECO:0007669"/>
    <property type="project" value="TreeGrafter"/>
</dbReference>
<reference evidence="3" key="2">
    <citation type="submission" date="2024-10" db="UniProtKB">
        <authorList>
            <consortium name="EnsemblProtists"/>
        </authorList>
    </citation>
    <scope>IDENTIFICATION</scope>
</reference>
<evidence type="ECO:0000313" key="3">
    <source>
        <dbReference type="EnsemblProtists" id="EOD10067"/>
    </source>
</evidence>
<dbReference type="KEGG" id="ehx:EMIHUDRAFT_105459"/>
<dbReference type="Pfam" id="PF02798">
    <property type="entry name" value="GST_N"/>
    <property type="match status" value="1"/>
</dbReference>
<dbReference type="InterPro" id="IPR004045">
    <property type="entry name" value="Glutathione_S-Trfase_N"/>
</dbReference>
<evidence type="ECO:0000259" key="2">
    <source>
        <dbReference type="PROSITE" id="PS50405"/>
    </source>
</evidence>
<accession>A0A0D3IFN2</accession>
<dbReference type="InterPro" id="IPR010987">
    <property type="entry name" value="Glutathione-S-Trfase_C-like"/>
</dbReference>
<dbReference type="AlphaFoldDB" id="A0A0D3IFN2"/>